<evidence type="ECO:0000256" key="9">
    <source>
        <dbReference type="ARBA" id="ARBA00023201"/>
    </source>
</evidence>
<reference evidence="12" key="1">
    <citation type="submission" date="2020-09" db="EMBL/GenBank/DDBJ databases">
        <title>Brevundimonas sp. LVF2 isolated from a puddle in Goettingen, Germany.</title>
        <authorList>
            <person name="Friedrich I."/>
            <person name="Klassen A."/>
            <person name="Hannes N."/>
            <person name="Schneider D."/>
            <person name="Hertel R."/>
            <person name="Daniel R."/>
        </authorList>
    </citation>
    <scope>NUCLEOTIDE SEQUENCE</scope>
    <source>
        <strain evidence="12">LVF2</strain>
    </source>
</reference>
<feature type="transmembrane region" description="Helical" evidence="10">
    <location>
        <begin position="207"/>
        <end position="227"/>
    </location>
</feature>
<dbReference type="Pfam" id="PF00999">
    <property type="entry name" value="Na_H_Exchanger"/>
    <property type="match status" value="1"/>
</dbReference>
<dbReference type="GO" id="GO:0051453">
    <property type="term" value="P:regulation of intracellular pH"/>
    <property type="evidence" value="ECO:0007669"/>
    <property type="project" value="TreeGrafter"/>
</dbReference>
<protein>
    <submittedName>
        <fullName evidence="12">Sodium:proton antiporter</fullName>
    </submittedName>
</protein>
<keyword evidence="7" id="KW-0406">Ion transport</keyword>
<feature type="transmembrane region" description="Helical" evidence="10">
    <location>
        <begin position="6"/>
        <end position="21"/>
    </location>
</feature>
<feature type="domain" description="Cation/H+ exchanger transmembrane" evidence="11">
    <location>
        <begin position="13"/>
        <end position="402"/>
    </location>
</feature>
<keyword evidence="8 10" id="KW-0472">Membrane</keyword>
<keyword evidence="6" id="KW-0915">Sodium</keyword>
<feature type="transmembrane region" description="Helical" evidence="10">
    <location>
        <begin position="28"/>
        <end position="46"/>
    </location>
</feature>
<keyword evidence="2" id="KW-0813">Transport</keyword>
<feature type="transmembrane region" description="Helical" evidence="10">
    <location>
        <begin position="380"/>
        <end position="404"/>
    </location>
</feature>
<keyword evidence="5 10" id="KW-1133">Transmembrane helix</keyword>
<keyword evidence="9" id="KW-0739">Sodium transport</keyword>
<dbReference type="AlphaFoldDB" id="A0A975C6D3"/>
<sequence>MHAFETILAVLLGAVLLSLVARRLKAPFPPFLALGGAAVAFLPFAPEMTLDPELVLALFVAPILLDSSFDSSPRDLKRNIVPITLMSLAAVGITVVAVALTARHLEPEMGWAVAIALGAIVAPPDAAAATAVLRAVPVPYRIRTILEGESLFNDASSLLTYRLALTAALGGMAVGWGLAATIVWALVGSVVFAMAVAWITTRLTRGITDAPAAILIQFIGTFGLWIAAEKLGLSAIVTVVVYGLTIARLAARNAATIRAPAYTVWDTVVFALNAMAFALVGLQIGPIWRGLEPAQRGEYALFAVAVLIVAVLARLVWVMGYNTFLRLKNHWFGVNLPEGVSPPTPASGVIIGWAGMRGVVSLAAAYALPMNFPHRDLLLLATFAVVMGTLVVQGLTLGPLIKLLRVEDDGLLEREIKHARQVVTQAAVDHLKGCKGRVADRLKDEYDERLDAVMSADADEGRVELESDQIRDDLLTTKRDALMALRTSGEIGEAAYYQIEEELDRYELSWTPVVR</sequence>
<evidence type="ECO:0000259" key="11">
    <source>
        <dbReference type="Pfam" id="PF00999"/>
    </source>
</evidence>
<dbReference type="GO" id="GO:0005886">
    <property type="term" value="C:plasma membrane"/>
    <property type="evidence" value="ECO:0007669"/>
    <property type="project" value="UniProtKB-SubCell"/>
</dbReference>
<dbReference type="RefSeq" id="WP_207931392.1">
    <property type="nucleotide sequence ID" value="NZ_CP062222.1"/>
</dbReference>
<feature type="transmembrane region" description="Helical" evidence="10">
    <location>
        <begin position="182"/>
        <end position="200"/>
    </location>
</feature>
<dbReference type="GO" id="GO:0015385">
    <property type="term" value="F:sodium:proton antiporter activity"/>
    <property type="evidence" value="ECO:0007669"/>
    <property type="project" value="InterPro"/>
</dbReference>
<organism evidence="12 13">
    <name type="scientific">Brevundimonas goettingensis</name>
    <dbReference type="NCBI Taxonomy" id="2774190"/>
    <lineage>
        <taxon>Bacteria</taxon>
        <taxon>Pseudomonadati</taxon>
        <taxon>Pseudomonadota</taxon>
        <taxon>Alphaproteobacteria</taxon>
        <taxon>Caulobacterales</taxon>
        <taxon>Caulobacteraceae</taxon>
        <taxon>Brevundimonas</taxon>
    </lineage>
</organism>
<feature type="transmembrane region" description="Helical" evidence="10">
    <location>
        <begin position="263"/>
        <end position="288"/>
    </location>
</feature>
<evidence type="ECO:0000256" key="1">
    <source>
        <dbReference type="ARBA" id="ARBA00004651"/>
    </source>
</evidence>
<evidence type="ECO:0000256" key="4">
    <source>
        <dbReference type="ARBA" id="ARBA00022692"/>
    </source>
</evidence>
<accession>A0A975C6D3</accession>
<dbReference type="PANTHER" id="PTHR10110">
    <property type="entry name" value="SODIUM/HYDROGEN EXCHANGER"/>
    <property type="match status" value="1"/>
</dbReference>
<comment type="subcellular location">
    <subcellularLocation>
        <location evidence="1">Cell membrane</location>
        <topology evidence="1">Multi-pass membrane protein</topology>
    </subcellularLocation>
</comment>
<keyword evidence="13" id="KW-1185">Reference proteome</keyword>
<evidence type="ECO:0000256" key="5">
    <source>
        <dbReference type="ARBA" id="ARBA00022989"/>
    </source>
</evidence>
<feature type="transmembrane region" description="Helical" evidence="10">
    <location>
        <begin position="300"/>
        <end position="325"/>
    </location>
</feature>
<dbReference type="InterPro" id="IPR018422">
    <property type="entry name" value="Cation/H_exchanger_CPA1"/>
</dbReference>
<dbReference type="KEGG" id="bgoe:IFJ75_04040"/>
<evidence type="ECO:0000256" key="6">
    <source>
        <dbReference type="ARBA" id="ARBA00023053"/>
    </source>
</evidence>
<evidence type="ECO:0000256" key="10">
    <source>
        <dbReference type="SAM" id="Phobius"/>
    </source>
</evidence>
<dbReference type="GO" id="GO:0015386">
    <property type="term" value="F:potassium:proton antiporter activity"/>
    <property type="evidence" value="ECO:0007669"/>
    <property type="project" value="TreeGrafter"/>
</dbReference>
<dbReference type="InterPro" id="IPR006153">
    <property type="entry name" value="Cation/H_exchanger_TM"/>
</dbReference>
<dbReference type="GO" id="GO:0098719">
    <property type="term" value="P:sodium ion import across plasma membrane"/>
    <property type="evidence" value="ECO:0007669"/>
    <property type="project" value="TreeGrafter"/>
</dbReference>
<proteinExistence type="predicted"/>
<name>A0A975C6D3_9CAUL</name>
<evidence type="ECO:0000313" key="13">
    <source>
        <dbReference type="Proteomes" id="UP000663918"/>
    </source>
</evidence>
<keyword evidence="3" id="KW-1003">Cell membrane</keyword>
<evidence type="ECO:0000256" key="3">
    <source>
        <dbReference type="ARBA" id="ARBA00022475"/>
    </source>
</evidence>
<dbReference type="Gene3D" id="6.10.140.1330">
    <property type="match status" value="1"/>
</dbReference>
<evidence type="ECO:0000256" key="8">
    <source>
        <dbReference type="ARBA" id="ARBA00023136"/>
    </source>
</evidence>
<feature type="transmembrane region" description="Helical" evidence="10">
    <location>
        <begin position="81"/>
        <end position="105"/>
    </location>
</feature>
<evidence type="ECO:0000256" key="7">
    <source>
        <dbReference type="ARBA" id="ARBA00023065"/>
    </source>
</evidence>
<dbReference type="PANTHER" id="PTHR10110:SF86">
    <property type="entry name" value="SODIUM_HYDROGEN EXCHANGER 7"/>
    <property type="match status" value="1"/>
</dbReference>
<feature type="transmembrane region" description="Helical" evidence="10">
    <location>
        <begin position="111"/>
        <end position="137"/>
    </location>
</feature>
<feature type="transmembrane region" description="Helical" evidence="10">
    <location>
        <begin position="233"/>
        <end position="251"/>
    </location>
</feature>
<evidence type="ECO:0000313" key="12">
    <source>
        <dbReference type="EMBL" id="QTC92091.1"/>
    </source>
</evidence>
<gene>
    <name evidence="12" type="ORF">IFJ75_04040</name>
</gene>
<evidence type="ECO:0000256" key="2">
    <source>
        <dbReference type="ARBA" id="ARBA00022448"/>
    </source>
</evidence>
<keyword evidence="4 10" id="KW-0812">Transmembrane</keyword>
<dbReference type="Proteomes" id="UP000663918">
    <property type="component" value="Chromosome"/>
</dbReference>
<dbReference type="EMBL" id="CP062222">
    <property type="protein sequence ID" value="QTC92091.1"/>
    <property type="molecule type" value="Genomic_DNA"/>
</dbReference>